<evidence type="ECO:0000259" key="13">
    <source>
        <dbReference type="Pfam" id="PF08546"/>
    </source>
</evidence>
<dbReference type="Pfam" id="PF08546">
    <property type="entry name" value="ApbA_C"/>
    <property type="match status" value="1"/>
</dbReference>
<dbReference type="SUPFAM" id="SSF51735">
    <property type="entry name" value="NAD(P)-binding Rossmann-fold domains"/>
    <property type="match status" value="1"/>
</dbReference>
<evidence type="ECO:0000313" key="14">
    <source>
        <dbReference type="EMBL" id="CAH0030926.1"/>
    </source>
</evidence>
<keyword evidence="8 10" id="KW-0472">Membrane</keyword>
<keyword evidence="5" id="KW-0521">NADP</keyword>
<feature type="transmembrane region" description="Helical" evidence="10">
    <location>
        <begin position="197"/>
        <end position="219"/>
    </location>
</feature>
<dbReference type="Pfam" id="PF00324">
    <property type="entry name" value="AA_permease"/>
    <property type="match status" value="1"/>
</dbReference>
<dbReference type="InterPro" id="IPR004841">
    <property type="entry name" value="AA-permease/SLC12A_dom"/>
</dbReference>
<protein>
    <recommendedName>
        <fullName evidence="16">Amino acid permease/ SLC12A domain-containing protein</fullName>
    </recommendedName>
</protein>
<dbReference type="Gene3D" id="1.20.1740.10">
    <property type="entry name" value="Amino acid/polyamine transporter I"/>
    <property type="match status" value="1"/>
</dbReference>
<comment type="caution">
    <text evidence="14">The sequence shown here is derived from an EMBL/GenBank/DDBJ whole genome shotgun (WGS) entry which is preliminary data.</text>
</comment>
<name>A0A9N9VU12_9HYPO</name>
<evidence type="ECO:0000256" key="2">
    <source>
        <dbReference type="ARBA" id="ARBA00007870"/>
    </source>
</evidence>
<dbReference type="FunFam" id="1.10.1040.10:FF:000017">
    <property type="entry name" value="2-dehydropantoate 2-reductase"/>
    <property type="match status" value="1"/>
</dbReference>
<evidence type="ECO:0000259" key="11">
    <source>
        <dbReference type="Pfam" id="PF00324"/>
    </source>
</evidence>
<dbReference type="OrthoDB" id="3900342at2759"/>
<evidence type="ECO:0000313" key="15">
    <source>
        <dbReference type="Proteomes" id="UP000696573"/>
    </source>
</evidence>
<sequence>MPPSAILMEEFGQPDSPTAKAELQDGKLPKPSTASTKAEESSEFDQAMPHTTKRGLSSRHAQFIALGGAIGTGLFVSSGKTLATGGPAFLVGSYALLAALVYCVLTGLTEISTYLPLPGGTVNYYGRRYVSPSLGFMMGWLYFYSFAIFVPFELTASALIINYWGPNVNNAVWITIMLVLVVFLNLLPVKFYGETEFWFASLKVITIIGLMILSFVLFWGGGPNHQRLGFWYWQNPGAVKTYIVGGDAGRFVAGLATLISSVLPFTFTPEMVVVTAGEMVNPRRNIPRVARNFFWRLIVFYIGGMIAISVICPSDASALTTGGKGAGSSPWVYGIRNAGIHGLDSVINAVIITAAWSSGNSFLYLASRSLYSMALEGDAPAIFGRCTKSGVPVYAVGASSLFTLLAYMNVNSSAADVFNWLLNLVNTGGFISWICCSIIYIRFRKACDLQGMPDYRFKNSRSVLQPYASWFTLFMFSLLCLLNGFTVFFPSQWSVADFMSGYIGLPLFVVIYFVHRGFHMADPWVIPSEFVDLQTGLAEMDAEEEAYEKIAHVGWIKRLRNFVLQRLKALEIHTYTKTSLKMSQVPKILVIGCGAVGTMCSYSLQNSGRVAVTAILRSTYDDVKANGFHIKSIDHGEVDGWRPHNISRTLDDALQYGPFDYVLVALKNLPDVYSITDVIRLAVASEKTAIVLVQNGIDIEQPLIDAFPDNVVISGVPLIGCEQNGREILHSDPDILLVGAFTKNPNRMDQGKLTCSEFAEIYTAGGAKCEVKKNLTWFRWRKLCWNASFNAICALTNLDSGLIQDAGALETLIKPAMGEIAAIASAAGYQLPEDIKEQMVAFTPRELYLKPSMQVDAIRGRPMEIEVILGNALRIAEKVDVDAKLLGTLYQLLKAKQQVLLSAR</sequence>
<feature type="transmembrane region" description="Helical" evidence="10">
    <location>
        <begin position="88"/>
        <end position="108"/>
    </location>
</feature>
<dbReference type="Gene3D" id="1.10.1040.10">
    <property type="entry name" value="N-(1-d-carboxylethyl)-l-norvaline Dehydrogenase, domain 2"/>
    <property type="match status" value="1"/>
</dbReference>
<evidence type="ECO:0000256" key="10">
    <source>
        <dbReference type="SAM" id="Phobius"/>
    </source>
</evidence>
<gene>
    <name evidence="14" type="ORF">CRHIZ90672A_00009688</name>
</gene>
<keyword evidence="15" id="KW-1185">Reference proteome</keyword>
<feature type="domain" description="Ketopantoate reductase C-terminal" evidence="13">
    <location>
        <begin position="777"/>
        <end position="897"/>
    </location>
</feature>
<evidence type="ECO:0000256" key="4">
    <source>
        <dbReference type="ARBA" id="ARBA00022692"/>
    </source>
</evidence>
<feature type="transmembrane region" description="Helical" evidence="10">
    <location>
        <begin position="420"/>
        <end position="443"/>
    </location>
</feature>
<keyword evidence="3" id="KW-0813">Transport</keyword>
<dbReference type="InterPro" id="IPR003710">
    <property type="entry name" value="ApbA"/>
</dbReference>
<dbReference type="NCBIfam" id="TIGR00745">
    <property type="entry name" value="apbA_panE"/>
    <property type="match status" value="1"/>
</dbReference>
<feature type="transmembrane region" description="Helical" evidence="10">
    <location>
        <begin position="391"/>
        <end position="408"/>
    </location>
</feature>
<dbReference type="Proteomes" id="UP000696573">
    <property type="component" value="Unassembled WGS sequence"/>
</dbReference>
<feature type="transmembrane region" description="Helical" evidence="10">
    <location>
        <begin position="346"/>
        <end position="366"/>
    </location>
</feature>
<evidence type="ECO:0000256" key="5">
    <source>
        <dbReference type="ARBA" id="ARBA00022857"/>
    </source>
</evidence>
<feature type="transmembrane region" description="Helical" evidence="10">
    <location>
        <begin position="293"/>
        <end position="311"/>
    </location>
</feature>
<feature type="domain" description="Amino acid permease/ SLC12A" evidence="11">
    <location>
        <begin position="60"/>
        <end position="515"/>
    </location>
</feature>
<feature type="transmembrane region" description="Helical" evidence="10">
    <location>
        <begin position="171"/>
        <end position="191"/>
    </location>
</feature>
<accession>A0A9N9VU12</accession>
<feature type="transmembrane region" description="Helical" evidence="10">
    <location>
        <begin position="464"/>
        <end position="489"/>
    </location>
</feature>
<reference evidence="14" key="1">
    <citation type="submission" date="2021-10" db="EMBL/GenBank/DDBJ databases">
        <authorList>
            <person name="Piombo E."/>
        </authorList>
    </citation>
    <scope>NUCLEOTIDE SEQUENCE</scope>
</reference>
<dbReference type="InterPro" id="IPR013332">
    <property type="entry name" value="KPR_N"/>
</dbReference>
<dbReference type="Gene3D" id="3.40.50.720">
    <property type="entry name" value="NAD(P)-binding Rossmann-like Domain"/>
    <property type="match status" value="1"/>
</dbReference>
<dbReference type="InterPro" id="IPR013752">
    <property type="entry name" value="KPA_reductase"/>
</dbReference>
<feature type="domain" description="Ketopantoate reductase N-terminal" evidence="12">
    <location>
        <begin position="588"/>
        <end position="741"/>
    </location>
</feature>
<keyword evidence="6 10" id="KW-1133">Transmembrane helix</keyword>
<dbReference type="GO" id="GO:0015171">
    <property type="term" value="F:amino acid transmembrane transporter activity"/>
    <property type="evidence" value="ECO:0007669"/>
    <property type="project" value="TreeGrafter"/>
</dbReference>
<dbReference type="PANTHER" id="PTHR43341">
    <property type="entry name" value="AMINO ACID PERMEASE"/>
    <property type="match status" value="1"/>
</dbReference>
<feature type="transmembrane region" description="Helical" evidence="10">
    <location>
        <begin position="60"/>
        <end position="76"/>
    </location>
</feature>
<evidence type="ECO:0000256" key="3">
    <source>
        <dbReference type="ARBA" id="ARBA00022448"/>
    </source>
</evidence>
<evidence type="ECO:0000259" key="12">
    <source>
        <dbReference type="Pfam" id="PF02558"/>
    </source>
</evidence>
<feature type="transmembrane region" description="Helical" evidence="10">
    <location>
        <begin position="495"/>
        <end position="514"/>
    </location>
</feature>
<dbReference type="GO" id="GO:0016020">
    <property type="term" value="C:membrane"/>
    <property type="evidence" value="ECO:0007669"/>
    <property type="project" value="UniProtKB-SubCell"/>
</dbReference>
<dbReference type="SUPFAM" id="SSF48179">
    <property type="entry name" value="6-phosphogluconate dehydrogenase C-terminal domain-like"/>
    <property type="match status" value="1"/>
</dbReference>
<evidence type="ECO:0000256" key="6">
    <source>
        <dbReference type="ARBA" id="ARBA00022989"/>
    </source>
</evidence>
<feature type="region of interest" description="Disordered" evidence="9">
    <location>
        <begin position="1"/>
        <end position="53"/>
    </location>
</feature>
<dbReference type="InterPro" id="IPR036291">
    <property type="entry name" value="NAD(P)-bd_dom_sf"/>
</dbReference>
<dbReference type="GO" id="GO:0015940">
    <property type="term" value="P:pantothenate biosynthetic process"/>
    <property type="evidence" value="ECO:0007669"/>
    <property type="project" value="InterPro"/>
</dbReference>
<organism evidence="14 15">
    <name type="scientific">Clonostachys rhizophaga</name>
    <dbReference type="NCBI Taxonomy" id="160324"/>
    <lineage>
        <taxon>Eukaryota</taxon>
        <taxon>Fungi</taxon>
        <taxon>Dikarya</taxon>
        <taxon>Ascomycota</taxon>
        <taxon>Pezizomycotina</taxon>
        <taxon>Sordariomycetes</taxon>
        <taxon>Hypocreomycetidae</taxon>
        <taxon>Hypocreales</taxon>
        <taxon>Bionectriaceae</taxon>
        <taxon>Clonostachys</taxon>
    </lineage>
</organism>
<dbReference type="InterPro" id="IPR008927">
    <property type="entry name" value="6-PGluconate_DH-like_C_sf"/>
</dbReference>
<dbReference type="InterPro" id="IPR050524">
    <property type="entry name" value="APC_YAT"/>
</dbReference>
<comment type="subcellular location">
    <subcellularLocation>
        <location evidence="1">Membrane</location>
        <topology evidence="1">Multi-pass membrane protein</topology>
    </subcellularLocation>
</comment>
<evidence type="ECO:0000256" key="8">
    <source>
        <dbReference type="ARBA" id="ARBA00023136"/>
    </source>
</evidence>
<evidence type="ECO:0000256" key="9">
    <source>
        <dbReference type="SAM" id="MobiDB-lite"/>
    </source>
</evidence>
<dbReference type="AlphaFoldDB" id="A0A9N9VU12"/>
<proteinExistence type="inferred from homology"/>
<evidence type="ECO:0000256" key="7">
    <source>
        <dbReference type="ARBA" id="ARBA00023002"/>
    </source>
</evidence>
<dbReference type="PANTHER" id="PTHR43341:SF38">
    <property type="entry name" value="PROLINE TRANSPORTER (EUROFUNG)"/>
    <property type="match status" value="1"/>
</dbReference>
<dbReference type="InterPro" id="IPR013328">
    <property type="entry name" value="6PGD_dom2"/>
</dbReference>
<dbReference type="FunFam" id="1.20.1740.10:FF:000001">
    <property type="entry name" value="Amino acid permease"/>
    <property type="match status" value="1"/>
</dbReference>
<keyword evidence="7" id="KW-0560">Oxidoreductase</keyword>
<dbReference type="EMBL" id="CABFNQ020000741">
    <property type="protein sequence ID" value="CAH0030926.1"/>
    <property type="molecule type" value="Genomic_DNA"/>
</dbReference>
<dbReference type="GO" id="GO:0008677">
    <property type="term" value="F:2-dehydropantoate 2-reductase activity"/>
    <property type="evidence" value="ECO:0007669"/>
    <property type="project" value="InterPro"/>
</dbReference>
<dbReference type="Pfam" id="PF02558">
    <property type="entry name" value="ApbA"/>
    <property type="match status" value="1"/>
</dbReference>
<evidence type="ECO:0008006" key="16">
    <source>
        <dbReference type="Google" id="ProtNLM"/>
    </source>
</evidence>
<keyword evidence="4 10" id="KW-0812">Transmembrane</keyword>
<evidence type="ECO:0000256" key="1">
    <source>
        <dbReference type="ARBA" id="ARBA00004141"/>
    </source>
</evidence>
<comment type="similarity">
    <text evidence="2">Belongs to the ketopantoate reductase family.</text>
</comment>